<reference evidence="2 5" key="1">
    <citation type="submission" date="2014-08" db="EMBL/GenBank/DDBJ databases">
        <authorList>
            <person name="Moulin Lionel"/>
        </authorList>
    </citation>
    <scope>NUCLEOTIDE SEQUENCE [LARGE SCALE GENOMIC DNA]</scope>
</reference>
<dbReference type="Pfam" id="PF13561">
    <property type="entry name" value="adh_short_C2"/>
    <property type="match status" value="1"/>
</dbReference>
<dbReference type="PANTHER" id="PTHR42879">
    <property type="entry name" value="3-OXOACYL-(ACYL-CARRIER-PROTEIN) REDUCTASE"/>
    <property type="match status" value="1"/>
</dbReference>
<gene>
    <name evidence="2" type="ORF">MPL3356_80308</name>
    <name evidence="3" type="ORF">MPL3365_20089</name>
</gene>
<dbReference type="GO" id="GO:0032787">
    <property type="term" value="P:monocarboxylic acid metabolic process"/>
    <property type="evidence" value="ECO:0007669"/>
    <property type="project" value="UniProtKB-ARBA"/>
</dbReference>
<organism evidence="2 4">
    <name type="scientific">Mesorhizobium plurifarium</name>
    <dbReference type="NCBI Taxonomy" id="69974"/>
    <lineage>
        <taxon>Bacteria</taxon>
        <taxon>Pseudomonadati</taxon>
        <taxon>Pseudomonadota</taxon>
        <taxon>Alphaproteobacteria</taxon>
        <taxon>Hyphomicrobiales</taxon>
        <taxon>Phyllobacteriaceae</taxon>
        <taxon>Mesorhizobium</taxon>
    </lineage>
</organism>
<dbReference type="FunFam" id="3.40.50.720:FF:000084">
    <property type="entry name" value="Short-chain dehydrogenase reductase"/>
    <property type="match status" value="1"/>
</dbReference>
<dbReference type="Gene3D" id="3.40.50.720">
    <property type="entry name" value="NAD(P)-binding Rossmann-like Domain"/>
    <property type="match status" value="1"/>
</dbReference>
<evidence type="ECO:0000313" key="2">
    <source>
        <dbReference type="EMBL" id="CDX28492.1"/>
    </source>
</evidence>
<accession>A0A090EDZ1</accession>
<dbReference type="STRING" id="69974.MPLDJ20_60321"/>
<dbReference type="Proteomes" id="UP000046122">
    <property type="component" value="Unassembled WGS sequence"/>
</dbReference>
<dbReference type="Proteomes" id="UP000045285">
    <property type="component" value="Unassembled WGS sequence"/>
</dbReference>
<reference evidence="4" key="2">
    <citation type="submission" date="2014-08" db="EMBL/GenBank/DDBJ databases">
        <authorList>
            <person name="Moulin L."/>
        </authorList>
    </citation>
    <scope>NUCLEOTIDE SEQUENCE [LARGE SCALE GENOMIC DNA]</scope>
</reference>
<dbReference type="EMBL" id="CCMZ01000075">
    <property type="protein sequence ID" value="CDX28492.1"/>
    <property type="molecule type" value="Genomic_DNA"/>
</dbReference>
<dbReference type="PROSITE" id="PS00061">
    <property type="entry name" value="ADH_SHORT"/>
    <property type="match status" value="1"/>
</dbReference>
<comment type="similarity">
    <text evidence="1">Belongs to the short-chain dehydrogenases/reductases (SDR) family.</text>
</comment>
<dbReference type="AlphaFoldDB" id="A0A090EDZ1"/>
<evidence type="ECO:0000256" key="1">
    <source>
        <dbReference type="ARBA" id="ARBA00006484"/>
    </source>
</evidence>
<dbReference type="SUPFAM" id="SSF51735">
    <property type="entry name" value="NAD(P)-binding Rossmann-fold domains"/>
    <property type="match status" value="1"/>
</dbReference>
<dbReference type="InterPro" id="IPR020904">
    <property type="entry name" value="Sc_DH/Rdtase_CS"/>
</dbReference>
<dbReference type="InterPro" id="IPR050259">
    <property type="entry name" value="SDR"/>
</dbReference>
<evidence type="ECO:0000313" key="5">
    <source>
        <dbReference type="Proteomes" id="UP000046122"/>
    </source>
</evidence>
<dbReference type="PRINTS" id="PR00080">
    <property type="entry name" value="SDRFAMILY"/>
</dbReference>
<sequence length="256" mass="26734">MPMSRRVNAVDLSGRVAVVTGGAQGIGLAVARRLVSSGAGVAIWDIDQAAMAKAVAELASLGRVEAILCDQSQIEAVDRAAAETERTLGPVDLLVNNAGIAGPAATVIDYDPATWRQIVDIDLNGVFYCCKRLVPGMVARNYGRIVNISSVAGKEGNPNAAAYSAAKAGVLALTKSLGKELAGYDIAVNALTPSPARTRILEQLTEAQVAYMLGKVPRGRFVEVEEAAAMIAFMLSDENSFTTGATFDLSGGRTTY</sequence>
<dbReference type="InterPro" id="IPR036291">
    <property type="entry name" value="NAD(P)-bd_dom_sf"/>
</dbReference>
<evidence type="ECO:0000313" key="4">
    <source>
        <dbReference type="Proteomes" id="UP000045285"/>
    </source>
</evidence>
<dbReference type="EMBL" id="CCNE01000012">
    <property type="protein sequence ID" value="CDX54621.1"/>
    <property type="molecule type" value="Genomic_DNA"/>
</dbReference>
<dbReference type="CDD" id="cd05233">
    <property type="entry name" value="SDR_c"/>
    <property type="match status" value="1"/>
</dbReference>
<keyword evidence="4" id="KW-1185">Reference proteome</keyword>
<protein>
    <submittedName>
        <fullName evidence="2">Short-chain dehydrogenase/reductase SDR</fullName>
    </submittedName>
</protein>
<proteinExistence type="inferred from homology"/>
<name>A0A090EDZ1_MESPL</name>
<evidence type="ECO:0000313" key="3">
    <source>
        <dbReference type="EMBL" id="CDX54621.1"/>
    </source>
</evidence>
<dbReference type="PANTHER" id="PTHR42879:SF2">
    <property type="entry name" value="3-OXOACYL-[ACYL-CARRIER-PROTEIN] REDUCTASE FABG"/>
    <property type="match status" value="1"/>
</dbReference>
<dbReference type="InterPro" id="IPR002347">
    <property type="entry name" value="SDR_fam"/>
</dbReference>
<dbReference type="PRINTS" id="PR00081">
    <property type="entry name" value="GDHRDH"/>
</dbReference>